<dbReference type="InterPro" id="IPR003750">
    <property type="entry name" value="Put_MeTrfase-C9orf114-like"/>
</dbReference>
<dbReference type="STRING" id="94130.A0A2Z6S6C8"/>
<protein>
    <submittedName>
        <fullName evidence="4">Putative methyltransferase C9orf114</fullName>
    </submittedName>
</protein>
<comment type="similarity">
    <text evidence="1">Belongs to the class IV-like SAM-binding methyltransferase superfamily.</text>
</comment>
<accession>A0A2Z6S6C8</accession>
<dbReference type="InterPro" id="IPR012340">
    <property type="entry name" value="NA-bd_OB-fold"/>
</dbReference>
<keyword evidence="4" id="KW-0489">Methyltransferase</keyword>
<dbReference type="PANTHER" id="PTHR12150">
    <property type="entry name" value="CLASS IV SAM-BINDING METHYLTRANSFERASE-RELATED"/>
    <property type="match status" value="1"/>
</dbReference>
<gene>
    <name evidence="4" type="ORF">RCL2_001143900</name>
    <name evidence="3" type="ORF">RclHR1_00360037</name>
</gene>
<reference evidence="3 5" key="1">
    <citation type="submission" date="2017-11" db="EMBL/GenBank/DDBJ databases">
        <title>The genome of Rhizophagus clarus HR1 reveals common genetic basis of auxotrophy among arbuscular mycorrhizal fungi.</title>
        <authorList>
            <person name="Kobayashi Y."/>
        </authorList>
    </citation>
    <scope>NUCLEOTIDE SEQUENCE [LARGE SCALE GENOMIC DNA]</scope>
    <source>
        <strain evidence="3 5">HR1</strain>
    </source>
</reference>
<keyword evidence="5" id="KW-1185">Reference proteome</keyword>
<keyword evidence="4" id="KW-0808">Transferase</keyword>
<proteinExistence type="inferred from homology"/>
<dbReference type="Gene3D" id="2.40.50.140">
    <property type="entry name" value="Nucleic acid-binding proteins"/>
    <property type="match status" value="1"/>
</dbReference>
<evidence type="ECO:0000256" key="2">
    <source>
        <dbReference type="SAM" id="MobiDB-lite"/>
    </source>
</evidence>
<dbReference type="Gene3D" id="3.40.1280.10">
    <property type="match status" value="1"/>
</dbReference>
<feature type="compositionally biased region" description="Polar residues" evidence="2">
    <location>
        <begin position="27"/>
        <end position="38"/>
    </location>
</feature>
<feature type="region of interest" description="Disordered" evidence="2">
    <location>
        <begin position="1"/>
        <end position="38"/>
    </location>
</feature>
<dbReference type="Proteomes" id="UP000615446">
    <property type="component" value="Unassembled WGS sequence"/>
</dbReference>
<dbReference type="Pfam" id="PF02598">
    <property type="entry name" value="Methyltrn_RNA_3"/>
    <property type="match status" value="1"/>
</dbReference>
<dbReference type="PANTHER" id="PTHR12150:SF13">
    <property type="entry name" value="METHYLTRANSFERASE C9ORF114-RELATED"/>
    <property type="match status" value="1"/>
</dbReference>
<evidence type="ECO:0000313" key="4">
    <source>
        <dbReference type="EMBL" id="GES84315.1"/>
    </source>
</evidence>
<organism evidence="3 5">
    <name type="scientific">Rhizophagus clarus</name>
    <dbReference type="NCBI Taxonomy" id="94130"/>
    <lineage>
        <taxon>Eukaryota</taxon>
        <taxon>Fungi</taxon>
        <taxon>Fungi incertae sedis</taxon>
        <taxon>Mucoromycota</taxon>
        <taxon>Glomeromycotina</taxon>
        <taxon>Glomeromycetes</taxon>
        <taxon>Glomerales</taxon>
        <taxon>Glomeraceae</taxon>
        <taxon>Rhizophagus</taxon>
    </lineage>
</organism>
<dbReference type="AlphaFoldDB" id="A0A2Z6S6C8"/>
<dbReference type="EMBL" id="BEXD01002890">
    <property type="protein sequence ID" value="GBB99688.1"/>
    <property type="molecule type" value="Genomic_DNA"/>
</dbReference>
<name>A0A2Z6S6C8_9GLOM</name>
<evidence type="ECO:0000313" key="3">
    <source>
        <dbReference type="EMBL" id="GBB99688.1"/>
    </source>
</evidence>
<dbReference type="EMBL" id="BLAL01000079">
    <property type="protein sequence ID" value="GES84315.1"/>
    <property type="molecule type" value="Genomic_DNA"/>
</dbReference>
<dbReference type="GO" id="GO:0008168">
    <property type="term" value="F:methyltransferase activity"/>
    <property type="evidence" value="ECO:0007669"/>
    <property type="project" value="UniProtKB-KW"/>
</dbReference>
<dbReference type="GO" id="GO:0032259">
    <property type="term" value="P:methylation"/>
    <property type="evidence" value="ECO:0007669"/>
    <property type="project" value="UniProtKB-KW"/>
</dbReference>
<dbReference type="SUPFAM" id="SSF50249">
    <property type="entry name" value="Nucleic acid-binding proteins"/>
    <property type="match status" value="1"/>
</dbReference>
<evidence type="ECO:0000313" key="5">
    <source>
        <dbReference type="Proteomes" id="UP000247702"/>
    </source>
</evidence>
<dbReference type="OrthoDB" id="361029at2759"/>
<dbReference type="SUPFAM" id="SSF75217">
    <property type="entry name" value="alpha/beta knot"/>
    <property type="match status" value="1"/>
</dbReference>
<sequence>MTEHKRKKLKTVSDSNKAQAKPKHSNKNSQNIQQKITSRPNTKKLYTVSVALPGSIIDNAQSIELKTYLAGQLARSFAIFNVDEIVIFNELGMRKSSQPVIPQIDSPTKNKREEGISSDPNIFLARILQYLETPQYLRKELFPVHQDLTYAGLLNPLDCPHHVRKEEKSPFREGVIIDKKSSGETSLVNAGLSKHVIIDKSIKPGIRVTLDMGNYETSKNDNQYIKANVVSPKVPKQQGLYWGYNIRIAESISKVFTECSYPDGYDVAIGTSERGKVVDDIIDDLPEFSHLLIVFGGLGGIEAAIDVDEDLKCSGEEADALFDLWINTCPNQGSRTIRTEEAVLITMSALRVAINKKGRK</sequence>
<evidence type="ECO:0000256" key="1">
    <source>
        <dbReference type="ARBA" id="ARBA00009841"/>
    </source>
</evidence>
<dbReference type="CDD" id="cd18086">
    <property type="entry name" value="HsC9orf114-like"/>
    <property type="match status" value="1"/>
</dbReference>
<feature type="compositionally biased region" description="Basic residues" evidence="2">
    <location>
        <begin position="1"/>
        <end position="10"/>
    </location>
</feature>
<reference evidence="4" key="2">
    <citation type="submission" date="2019-10" db="EMBL/GenBank/DDBJ databases">
        <title>Conservation and host-specific expression of non-tandemly repeated heterogenous ribosome RNA gene in arbuscular mycorrhizal fungi.</title>
        <authorList>
            <person name="Maeda T."/>
            <person name="Kobayashi Y."/>
            <person name="Nakagawa T."/>
            <person name="Ezawa T."/>
            <person name="Yamaguchi K."/>
            <person name="Bino T."/>
            <person name="Nishimoto Y."/>
            <person name="Shigenobu S."/>
            <person name="Kawaguchi M."/>
        </authorList>
    </citation>
    <scope>NUCLEOTIDE SEQUENCE</scope>
    <source>
        <strain evidence="4">HR1</strain>
    </source>
</reference>
<comment type="caution">
    <text evidence="3">The sequence shown here is derived from an EMBL/GenBank/DDBJ whole genome shotgun (WGS) entry which is preliminary data.</text>
</comment>
<dbReference type="InterPro" id="IPR029026">
    <property type="entry name" value="tRNA_m1G_MTases_N"/>
</dbReference>
<dbReference type="Proteomes" id="UP000247702">
    <property type="component" value="Unassembled WGS sequence"/>
</dbReference>
<dbReference type="InterPro" id="IPR029028">
    <property type="entry name" value="Alpha/beta_knot_MTases"/>
</dbReference>